<dbReference type="CDD" id="cd03801">
    <property type="entry name" value="GT4_PimA-like"/>
    <property type="match status" value="1"/>
</dbReference>
<organism evidence="2 3">
    <name type="scientific">Deinococcus oregonensis</name>
    <dbReference type="NCBI Taxonomy" id="1805970"/>
    <lineage>
        <taxon>Bacteria</taxon>
        <taxon>Thermotogati</taxon>
        <taxon>Deinococcota</taxon>
        <taxon>Deinococci</taxon>
        <taxon>Deinococcales</taxon>
        <taxon>Deinococcaceae</taxon>
        <taxon>Deinococcus</taxon>
    </lineage>
</organism>
<sequence>MKLAFVTNFIQHYRVQTFELLSERVQTDFFLFSKGKEKYWLNEHGVRYIGVQSKHLSGFTFLGITFSPSLIWHLAKGDYDVYLSGIVGKFSLPITFLVAKTKRKPFVLWTGVWHRIDTKIHRAIFPLTKYIYQHADGIVVYGNHVRDYLISEGVEPHRIFIADHAVQNEHYNLPVTDAEKEVLRKKWGIRPEQKIILYLGRLVKEKGVKDLILALSNLSGDSILLIAGTGQEREMLELQAKALGVESQVRFVGYIQPEMAYQYFALADVSVLPSLTTPEHKEPWGLTVNESFNQGTPVIASDSVGAAAGGFLRDGLDGFIFPEGDWRALTDALKRVLEDQTLREQLSDNVRARVQLWDNHRMIDGFMRAFHFVTNKASDG</sequence>
<dbReference type="PANTHER" id="PTHR45947:SF3">
    <property type="entry name" value="SULFOQUINOVOSYL TRANSFERASE SQD2"/>
    <property type="match status" value="1"/>
</dbReference>
<dbReference type="PANTHER" id="PTHR45947">
    <property type="entry name" value="SULFOQUINOVOSYL TRANSFERASE SQD2"/>
    <property type="match status" value="1"/>
</dbReference>
<keyword evidence="2" id="KW-0328">Glycosyltransferase</keyword>
<dbReference type="InterPro" id="IPR050194">
    <property type="entry name" value="Glycosyltransferase_grp1"/>
</dbReference>
<comment type="caution">
    <text evidence="2">The sequence shown here is derived from an EMBL/GenBank/DDBJ whole genome shotgun (WGS) entry which is preliminary data.</text>
</comment>
<evidence type="ECO:0000313" key="3">
    <source>
        <dbReference type="Proteomes" id="UP001589733"/>
    </source>
</evidence>
<proteinExistence type="predicted"/>
<dbReference type="Gene3D" id="3.40.50.2000">
    <property type="entry name" value="Glycogen Phosphorylase B"/>
    <property type="match status" value="2"/>
</dbReference>
<reference evidence="2 3" key="1">
    <citation type="submission" date="2024-09" db="EMBL/GenBank/DDBJ databases">
        <authorList>
            <person name="Sun Q."/>
            <person name="Mori K."/>
        </authorList>
    </citation>
    <scope>NUCLEOTIDE SEQUENCE [LARGE SCALE GENOMIC DNA]</scope>
    <source>
        <strain evidence="2 3">JCM 13503</strain>
    </source>
</reference>
<keyword evidence="2" id="KW-0808">Transferase</keyword>
<dbReference type="InterPro" id="IPR001296">
    <property type="entry name" value="Glyco_trans_1"/>
</dbReference>
<accession>A0ABV6B5K2</accession>
<protein>
    <submittedName>
        <fullName evidence="2">Glycosyltransferase family 4 protein</fullName>
        <ecNumber evidence="2">2.4.-.-</ecNumber>
    </submittedName>
</protein>
<evidence type="ECO:0000259" key="1">
    <source>
        <dbReference type="Pfam" id="PF00534"/>
    </source>
</evidence>
<gene>
    <name evidence="2" type="ORF">ACFFLM_24050</name>
</gene>
<name>A0ABV6B5K2_9DEIO</name>
<keyword evidence="3" id="KW-1185">Reference proteome</keyword>
<dbReference type="SUPFAM" id="SSF53756">
    <property type="entry name" value="UDP-Glycosyltransferase/glycogen phosphorylase"/>
    <property type="match status" value="1"/>
</dbReference>
<dbReference type="GO" id="GO:0016757">
    <property type="term" value="F:glycosyltransferase activity"/>
    <property type="evidence" value="ECO:0007669"/>
    <property type="project" value="UniProtKB-KW"/>
</dbReference>
<evidence type="ECO:0000313" key="2">
    <source>
        <dbReference type="EMBL" id="MFB9995026.1"/>
    </source>
</evidence>
<feature type="domain" description="Glycosyl transferase family 1" evidence="1">
    <location>
        <begin position="180"/>
        <end position="352"/>
    </location>
</feature>
<dbReference type="EMBL" id="JBHLYR010000078">
    <property type="protein sequence ID" value="MFB9995026.1"/>
    <property type="molecule type" value="Genomic_DNA"/>
</dbReference>
<dbReference type="EC" id="2.4.-.-" evidence="2"/>
<dbReference type="Proteomes" id="UP001589733">
    <property type="component" value="Unassembled WGS sequence"/>
</dbReference>
<dbReference type="Pfam" id="PF00534">
    <property type="entry name" value="Glycos_transf_1"/>
    <property type="match status" value="1"/>
</dbReference>
<dbReference type="RefSeq" id="WP_380016558.1">
    <property type="nucleotide sequence ID" value="NZ_JBHLYR010000078.1"/>
</dbReference>